<evidence type="ECO:0000313" key="1">
    <source>
        <dbReference type="EMBL" id="TFK31130.1"/>
    </source>
</evidence>
<gene>
    <name evidence="1" type="ORF">BDQ12DRAFT_619513</name>
</gene>
<dbReference type="EMBL" id="ML213890">
    <property type="protein sequence ID" value="TFK31130.1"/>
    <property type="molecule type" value="Genomic_DNA"/>
</dbReference>
<sequence>WCHIKEDYLYHFNLPHLDLLAWVLIVKLASTYYHKLDMMLNDIGYFCTLPKWRKEFKMEWKKAATMPITLSLNDSY</sequence>
<keyword evidence="2" id="KW-1185">Reference proteome</keyword>
<accession>A0A5C3LEF2</accession>
<dbReference type="AlphaFoldDB" id="A0A5C3LEF2"/>
<dbReference type="Proteomes" id="UP000308652">
    <property type="component" value="Unassembled WGS sequence"/>
</dbReference>
<reference evidence="1 2" key="1">
    <citation type="journal article" date="2019" name="Nat. Ecol. Evol.">
        <title>Megaphylogeny resolves global patterns of mushroom evolution.</title>
        <authorList>
            <person name="Varga T."/>
            <person name="Krizsan K."/>
            <person name="Foldi C."/>
            <person name="Dima B."/>
            <person name="Sanchez-Garcia M."/>
            <person name="Sanchez-Ramirez S."/>
            <person name="Szollosi G.J."/>
            <person name="Szarkandi J.G."/>
            <person name="Papp V."/>
            <person name="Albert L."/>
            <person name="Andreopoulos W."/>
            <person name="Angelini C."/>
            <person name="Antonin V."/>
            <person name="Barry K.W."/>
            <person name="Bougher N.L."/>
            <person name="Buchanan P."/>
            <person name="Buyck B."/>
            <person name="Bense V."/>
            <person name="Catcheside P."/>
            <person name="Chovatia M."/>
            <person name="Cooper J."/>
            <person name="Damon W."/>
            <person name="Desjardin D."/>
            <person name="Finy P."/>
            <person name="Geml J."/>
            <person name="Haridas S."/>
            <person name="Hughes K."/>
            <person name="Justo A."/>
            <person name="Karasinski D."/>
            <person name="Kautmanova I."/>
            <person name="Kiss B."/>
            <person name="Kocsube S."/>
            <person name="Kotiranta H."/>
            <person name="LaButti K.M."/>
            <person name="Lechner B.E."/>
            <person name="Liimatainen K."/>
            <person name="Lipzen A."/>
            <person name="Lukacs Z."/>
            <person name="Mihaltcheva S."/>
            <person name="Morgado L.N."/>
            <person name="Niskanen T."/>
            <person name="Noordeloos M.E."/>
            <person name="Ohm R.A."/>
            <person name="Ortiz-Santana B."/>
            <person name="Ovrebo C."/>
            <person name="Racz N."/>
            <person name="Riley R."/>
            <person name="Savchenko A."/>
            <person name="Shiryaev A."/>
            <person name="Soop K."/>
            <person name="Spirin V."/>
            <person name="Szebenyi C."/>
            <person name="Tomsovsky M."/>
            <person name="Tulloss R.E."/>
            <person name="Uehling J."/>
            <person name="Grigoriev I.V."/>
            <person name="Vagvolgyi C."/>
            <person name="Papp T."/>
            <person name="Martin F.M."/>
            <person name="Miettinen O."/>
            <person name="Hibbett D.S."/>
            <person name="Nagy L.G."/>
        </authorList>
    </citation>
    <scope>NUCLEOTIDE SEQUENCE [LARGE SCALE GENOMIC DNA]</scope>
    <source>
        <strain evidence="1 2">CBS 166.37</strain>
    </source>
</reference>
<dbReference type="STRING" id="68775.A0A5C3LEF2"/>
<feature type="non-terminal residue" evidence="1">
    <location>
        <position position="1"/>
    </location>
</feature>
<name>A0A5C3LEF2_9AGAR</name>
<organism evidence="1 2">
    <name type="scientific">Crucibulum laeve</name>
    <dbReference type="NCBI Taxonomy" id="68775"/>
    <lineage>
        <taxon>Eukaryota</taxon>
        <taxon>Fungi</taxon>
        <taxon>Dikarya</taxon>
        <taxon>Basidiomycota</taxon>
        <taxon>Agaricomycotina</taxon>
        <taxon>Agaricomycetes</taxon>
        <taxon>Agaricomycetidae</taxon>
        <taxon>Agaricales</taxon>
        <taxon>Agaricineae</taxon>
        <taxon>Nidulariaceae</taxon>
        <taxon>Crucibulum</taxon>
    </lineage>
</organism>
<evidence type="ECO:0000313" key="2">
    <source>
        <dbReference type="Proteomes" id="UP000308652"/>
    </source>
</evidence>
<dbReference type="OrthoDB" id="3262412at2759"/>
<protein>
    <submittedName>
        <fullName evidence="1">Uncharacterized protein</fullName>
    </submittedName>
</protein>
<proteinExistence type="predicted"/>